<dbReference type="Gene3D" id="1.10.246.130">
    <property type="match status" value="1"/>
</dbReference>
<dbReference type="InterPro" id="IPR052896">
    <property type="entry name" value="GGT-like_enzyme"/>
</dbReference>
<dbReference type="Gene3D" id="3.60.20.40">
    <property type="match status" value="1"/>
</dbReference>
<name>A0A6L9Y1B5_9MICO</name>
<dbReference type="InterPro" id="IPR029055">
    <property type="entry name" value="Ntn_hydrolases_N"/>
</dbReference>
<dbReference type="PANTHER" id="PTHR43881:SF1">
    <property type="entry name" value="GAMMA-GLUTAMYLTRANSPEPTIDASE (AFU_ORTHOLOGUE AFUA_4G13580)"/>
    <property type="match status" value="1"/>
</dbReference>
<evidence type="ECO:0000313" key="1">
    <source>
        <dbReference type="EMBL" id="NEN07305.1"/>
    </source>
</evidence>
<dbReference type="PANTHER" id="PTHR43881">
    <property type="entry name" value="GAMMA-GLUTAMYLTRANSPEPTIDASE (AFU_ORTHOLOGUE AFUA_4G13580)"/>
    <property type="match status" value="1"/>
</dbReference>
<keyword evidence="2" id="KW-1185">Reference proteome</keyword>
<evidence type="ECO:0000313" key="2">
    <source>
        <dbReference type="Proteomes" id="UP000474967"/>
    </source>
</evidence>
<dbReference type="InterPro" id="IPR043138">
    <property type="entry name" value="GGT_lsub"/>
</dbReference>
<gene>
    <name evidence="1" type="ORF">G3T36_15700</name>
</gene>
<sequence length="602" mass="63038">MTPFTAPDAFTTRPTLAGTFGMAASTHWLASQSAQAVLERGGNAFDAVVAGAFVLHVVEPHLNGPGGDLVAIVAPSGEEPRVLMGQGPAPAAASAAAYRALDLDLVPGSGFLAAAVPGSFDAWLLLLKERGTWELADVWEFAIGYARDGHPVAPAVVKTIGAVAELFRTEWPTSADQWLVDGSAPAAGSIVRNEAWAHTLERLIDAGAGAATREERIDAARDAWAGAVVADAVEEFVGAPALDSSGMRHAGVIAATDFAAFRASWEEPVGGTFRGRTVLKAGAWSQGPAFLQALAILDGFGDAELDPSTAAGIHRIVEAQKLAFADRDAYYGDGVDVPLEHLLSPEYAAERRALIDASASAELRPGSVPGYGDRSLGAHPVVGAEPSAETALPTHAAAGEPTLGVRGEARGDTCHIDVVDRWGNMVAATPSGGWLQSSPYIPSVGFALGTRLQMTRLEPGLPTTLTPGLRPRTTLTPTVLVEDGRAHAAFGSPGGDQQEQWQLPFLIRHVVGGYSLQAAIDAPSFHTTSLVSSFWPRDWEPAGLVVEDRLADEVIEELRRLGHRVDVVGGWTLGRLSAVSWSDGIVRAAANPRGMQGYAVGR</sequence>
<dbReference type="EMBL" id="JAAGWY010000004">
    <property type="protein sequence ID" value="NEN07305.1"/>
    <property type="molecule type" value="Genomic_DNA"/>
</dbReference>
<comment type="caution">
    <text evidence="1">The sequence shown here is derived from an EMBL/GenBank/DDBJ whole genome shotgun (WGS) entry which is preliminary data.</text>
</comment>
<proteinExistence type="predicted"/>
<dbReference type="GO" id="GO:0016740">
    <property type="term" value="F:transferase activity"/>
    <property type="evidence" value="ECO:0007669"/>
    <property type="project" value="UniProtKB-KW"/>
</dbReference>
<keyword evidence="1" id="KW-0808">Transferase</keyword>
<accession>A0A6L9Y1B5</accession>
<dbReference type="SUPFAM" id="SSF56235">
    <property type="entry name" value="N-terminal nucleophile aminohydrolases (Ntn hydrolases)"/>
    <property type="match status" value="1"/>
</dbReference>
<dbReference type="Pfam" id="PF01019">
    <property type="entry name" value="G_glu_transpept"/>
    <property type="match status" value="1"/>
</dbReference>
<protein>
    <submittedName>
        <fullName evidence="1">Transferase</fullName>
    </submittedName>
</protein>
<dbReference type="PRINTS" id="PR01210">
    <property type="entry name" value="GGTRANSPTASE"/>
</dbReference>
<dbReference type="RefSeq" id="WP_163290778.1">
    <property type="nucleotide sequence ID" value="NZ_JAAGWY010000004.1"/>
</dbReference>
<dbReference type="InterPro" id="IPR043137">
    <property type="entry name" value="GGT_ssub_C"/>
</dbReference>
<dbReference type="AlphaFoldDB" id="A0A6L9Y1B5"/>
<organism evidence="1 2">
    <name type="scientific">Leifsonia tongyongensis</name>
    <dbReference type="NCBI Taxonomy" id="1268043"/>
    <lineage>
        <taxon>Bacteria</taxon>
        <taxon>Bacillati</taxon>
        <taxon>Actinomycetota</taxon>
        <taxon>Actinomycetes</taxon>
        <taxon>Micrococcales</taxon>
        <taxon>Microbacteriaceae</taxon>
        <taxon>Leifsonia</taxon>
    </lineage>
</organism>
<reference evidence="1 2" key="1">
    <citation type="journal article" date="2014" name="J. Microbiol.">
        <title>Diaminobutyricibacter tongyongensis gen. nov., sp. nov. and Homoserinibacter gongjuensis gen. nov., sp. nov. belong to the family Microbacteriaceae.</title>
        <authorList>
            <person name="Kim S.J."/>
            <person name="Ahn J.H."/>
            <person name="Weon H.Y."/>
            <person name="Hamada M."/>
            <person name="Suzuki K."/>
            <person name="Kwon S.W."/>
        </authorList>
    </citation>
    <scope>NUCLEOTIDE SEQUENCE [LARGE SCALE GENOMIC DNA]</scope>
    <source>
        <strain evidence="1 2">NBRC 108724</strain>
    </source>
</reference>
<dbReference type="Proteomes" id="UP000474967">
    <property type="component" value="Unassembled WGS sequence"/>
</dbReference>